<dbReference type="InterPro" id="IPR051910">
    <property type="entry name" value="ComF/GntX_DNA_util-trans"/>
</dbReference>
<evidence type="ECO:0000256" key="1">
    <source>
        <dbReference type="ARBA" id="ARBA00008007"/>
    </source>
</evidence>
<dbReference type="RefSeq" id="WP_390301954.1">
    <property type="nucleotide sequence ID" value="NZ_JBHULI010000024.1"/>
</dbReference>
<evidence type="ECO:0000313" key="2">
    <source>
        <dbReference type="EMBL" id="MFD2532821.1"/>
    </source>
</evidence>
<accession>A0ABW5JJC4</accession>
<evidence type="ECO:0000313" key="3">
    <source>
        <dbReference type="Proteomes" id="UP001597460"/>
    </source>
</evidence>
<proteinExistence type="inferred from homology"/>
<dbReference type="PANTHER" id="PTHR47505">
    <property type="entry name" value="DNA UTILIZATION PROTEIN YHGH"/>
    <property type="match status" value="1"/>
</dbReference>
<reference evidence="3" key="1">
    <citation type="journal article" date="2019" name="Int. J. Syst. Evol. Microbiol.">
        <title>The Global Catalogue of Microorganisms (GCM) 10K type strain sequencing project: providing services to taxonomists for standard genome sequencing and annotation.</title>
        <authorList>
            <consortium name="The Broad Institute Genomics Platform"/>
            <consortium name="The Broad Institute Genome Sequencing Center for Infectious Disease"/>
            <person name="Wu L."/>
            <person name="Ma J."/>
        </authorList>
    </citation>
    <scope>NUCLEOTIDE SEQUENCE [LARGE SCALE GENOMIC DNA]</scope>
    <source>
        <strain evidence="3">KCTC 52042</strain>
    </source>
</reference>
<dbReference type="PANTHER" id="PTHR47505:SF1">
    <property type="entry name" value="DNA UTILIZATION PROTEIN YHGH"/>
    <property type="match status" value="1"/>
</dbReference>
<dbReference type="SUPFAM" id="SSF53271">
    <property type="entry name" value="PRTase-like"/>
    <property type="match status" value="1"/>
</dbReference>
<comment type="similarity">
    <text evidence="1">Belongs to the ComF/GntX family.</text>
</comment>
<comment type="caution">
    <text evidence="2">The sequence shown here is derived from an EMBL/GenBank/DDBJ whole genome shotgun (WGS) entry which is preliminary data.</text>
</comment>
<gene>
    <name evidence="2" type="ORF">ACFSVN_10220</name>
</gene>
<organism evidence="2 3">
    <name type="scientific">Gracilimonas halophila</name>
    <dbReference type="NCBI Taxonomy" id="1834464"/>
    <lineage>
        <taxon>Bacteria</taxon>
        <taxon>Pseudomonadati</taxon>
        <taxon>Balneolota</taxon>
        <taxon>Balneolia</taxon>
        <taxon>Balneolales</taxon>
        <taxon>Balneolaceae</taxon>
        <taxon>Gracilimonas</taxon>
    </lineage>
</organism>
<keyword evidence="3" id="KW-1185">Reference proteome</keyword>
<dbReference type="CDD" id="cd06223">
    <property type="entry name" value="PRTases_typeI"/>
    <property type="match status" value="1"/>
</dbReference>
<protein>
    <submittedName>
        <fullName evidence="2">ComF family protein</fullName>
    </submittedName>
</protein>
<dbReference type="InterPro" id="IPR000836">
    <property type="entry name" value="PRTase_dom"/>
</dbReference>
<dbReference type="Proteomes" id="UP001597460">
    <property type="component" value="Unassembled WGS sequence"/>
</dbReference>
<dbReference type="EMBL" id="JBHULI010000024">
    <property type="protein sequence ID" value="MFD2532821.1"/>
    <property type="molecule type" value="Genomic_DNA"/>
</dbReference>
<dbReference type="InterPro" id="IPR029057">
    <property type="entry name" value="PRTase-like"/>
</dbReference>
<sequence length="234" mass="26393">MFLKKFTEGISEILFPKVCTVCGLRLATNENFVCHNCLNDKFEEAYRPGKGSTSDAMLPEGVYLQHALWNFDKGGYLQELLHQLKYHRLTGVGVDIGRQLGKSLLRNPHFMNRIKDRKVCLLPVPLYPKKRRMRGYNQAFYIAEGVAEVTGLYILKKDVIQRIKNTGTQTGFSLEKRRKNIDGAFQVIEPERVKDVLCVIIDDVFTTGATTFELSSELKKAGSGEIMIATAAQA</sequence>
<name>A0ABW5JJC4_9BACT</name>
<dbReference type="Gene3D" id="3.40.50.2020">
    <property type="match status" value="1"/>
</dbReference>